<accession>A0ABS5AAH5</accession>
<dbReference type="Gene3D" id="3.40.605.10">
    <property type="entry name" value="Aldehyde Dehydrogenase, Chain A, domain 1"/>
    <property type="match status" value="1"/>
</dbReference>
<organism evidence="3 4">
    <name type="scientific">Crossiella equi</name>
    <dbReference type="NCBI Taxonomy" id="130796"/>
    <lineage>
        <taxon>Bacteria</taxon>
        <taxon>Bacillati</taxon>
        <taxon>Actinomycetota</taxon>
        <taxon>Actinomycetes</taxon>
        <taxon>Pseudonocardiales</taxon>
        <taxon>Pseudonocardiaceae</taxon>
        <taxon>Crossiella</taxon>
    </lineage>
</organism>
<evidence type="ECO:0000256" key="1">
    <source>
        <dbReference type="ARBA" id="ARBA00023002"/>
    </source>
</evidence>
<dbReference type="Gene3D" id="3.40.309.10">
    <property type="entry name" value="Aldehyde Dehydrogenase, Chain A, domain 2"/>
    <property type="match status" value="1"/>
</dbReference>
<dbReference type="CDD" id="cd07129">
    <property type="entry name" value="ALDH_KGSADH"/>
    <property type="match status" value="1"/>
</dbReference>
<keyword evidence="1 3" id="KW-0560">Oxidoreductase</keyword>
<dbReference type="InterPro" id="IPR016163">
    <property type="entry name" value="Ald_DH_C"/>
</dbReference>
<dbReference type="InterPro" id="IPR015590">
    <property type="entry name" value="Aldehyde_DH_dom"/>
</dbReference>
<dbReference type="Proteomes" id="UP001519363">
    <property type="component" value="Unassembled WGS sequence"/>
</dbReference>
<evidence type="ECO:0000313" key="4">
    <source>
        <dbReference type="Proteomes" id="UP001519363"/>
    </source>
</evidence>
<dbReference type="InterPro" id="IPR044151">
    <property type="entry name" value="ALDH_KGSADH"/>
</dbReference>
<keyword evidence="4" id="KW-1185">Reference proteome</keyword>
<dbReference type="GO" id="GO:0033721">
    <property type="term" value="F:aldehyde dehydrogenase (NADP+) activity"/>
    <property type="evidence" value="ECO:0007669"/>
    <property type="project" value="UniProtKB-EC"/>
</dbReference>
<dbReference type="PANTHER" id="PTHR43353:SF3">
    <property type="entry name" value="ALDEHYDE DEHYDROGENASE-RELATED"/>
    <property type="match status" value="1"/>
</dbReference>
<dbReference type="EC" id="1.2.1.4" evidence="3"/>
<dbReference type="PANTHER" id="PTHR43353">
    <property type="entry name" value="SUCCINATE-SEMIALDEHYDE DEHYDROGENASE, MITOCHONDRIAL"/>
    <property type="match status" value="1"/>
</dbReference>
<reference evidence="3 4" key="1">
    <citation type="submission" date="2021-03" db="EMBL/GenBank/DDBJ databases">
        <title>Sequencing the genomes of 1000 actinobacteria strains.</title>
        <authorList>
            <person name="Klenk H.-P."/>
        </authorList>
    </citation>
    <scope>NUCLEOTIDE SEQUENCE [LARGE SCALE GENOMIC DNA]</scope>
    <source>
        <strain evidence="3 4">DSM 44580</strain>
    </source>
</reference>
<dbReference type="InterPro" id="IPR016161">
    <property type="entry name" value="Ald_DH/histidinol_DH"/>
</dbReference>
<sequence>MTVQGVQGYNPRTGEVYGEPVAATPEAEVNRLAQAAAEAFPVWSGLPGARRAEVLEKIADALDARSAELVEVADTETALGLPRLTGELKRTTNQLRLFGEVLREGSYAEATIDSPNPDIIPPRPNLRRLLQPLGPVAVFSASNFPFAFSVAGGDTASALAAGAPVLVKAHSAHPNTSVATAAVLSAVIAAEGLPEGVFGIVYSTPAGSQLVKHPAIKAVGFTGSTGGGRALFDLASGRPDPIPFYGELGSVNPTVILPGIAAEQTQELATGFAGSLTMGVGQFCTNPGLVFAPESLVDDLGKAVSGANGGAMLTARMRDSYESTVDGLAKHAGVELVAVGEAPEGGWTVAPRLYRTTLADFEADLATLEEECFGPAAIVVTYTDPAELLPVLARVQGSLTATVHAAESDHEAAGRLAEVLRRIAGRLVFNAWPTGVAVSWAQHHGGPWPATTSALHTSVGATAIRRWIGPVTYQSWPDHLLPQELQDANPLGIPRRRDGVLGVH</sequence>
<dbReference type="RefSeq" id="WP_086786421.1">
    <property type="nucleotide sequence ID" value="NZ_JAGIOO010000001.1"/>
</dbReference>
<evidence type="ECO:0000259" key="2">
    <source>
        <dbReference type="Pfam" id="PF00171"/>
    </source>
</evidence>
<dbReference type="InterPro" id="IPR050740">
    <property type="entry name" value="Aldehyde_DH_Superfamily"/>
</dbReference>
<name>A0ABS5AAH5_9PSEU</name>
<dbReference type="SUPFAM" id="SSF53720">
    <property type="entry name" value="ALDH-like"/>
    <property type="match status" value="1"/>
</dbReference>
<protein>
    <submittedName>
        <fullName evidence="3">NADP-dependent aldehyde dehydrogenase</fullName>
        <ecNumber evidence="3">1.2.1.4</ecNumber>
    </submittedName>
</protein>
<feature type="domain" description="Aldehyde dehydrogenase" evidence="2">
    <location>
        <begin position="7"/>
        <end position="445"/>
    </location>
</feature>
<proteinExistence type="predicted"/>
<dbReference type="EMBL" id="JAGIOO010000001">
    <property type="protein sequence ID" value="MBP2473580.1"/>
    <property type="molecule type" value="Genomic_DNA"/>
</dbReference>
<evidence type="ECO:0000313" key="3">
    <source>
        <dbReference type="EMBL" id="MBP2473580.1"/>
    </source>
</evidence>
<dbReference type="Pfam" id="PF00171">
    <property type="entry name" value="Aldedh"/>
    <property type="match status" value="1"/>
</dbReference>
<dbReference type="InterPro" id="IPR016162">
    <property type="entry name" value="Ald_DH_N"/>
</dbReference>
<comment type="caution">
    <text evidence="3">The sequence shown here is derived from an EMBL/GenBank/DDBJ whole genome shotgun (WGS) entry which is preliminary data.</text>
</comment>
<gene>
    <name evidence="3" type="ORF">JOF53_002452</name>
</gene>